<gene>
    <name evidence="3" type="ORF">RFI_23968</name>
</gene>
<evidence type="ECO:0000313" key="3">
    <source>
        <dbReference type="EMBL" id="ETO13407.1"/>
    </source>
</evidence>
<keyword evidence="4" id="KW-1185">Reference proteome</keyword>
<dbReference type="InterPro" id="IPR027417">
    <property type="entry name" value="P-loop_NTPase"/>
</dbReference>
<dbReference type="Gene3D" id="3.40.50.300">
    <property type="entry name" value="P-loop containing nucleotide triphosphate hydrolases"/>
    <property type="match status" value="1"/>
</dbReference>
<dbReference type="Pfam" id="PF17784">
    <property type="entry name" value="Sulfotransfer_4"/>
    <property type="match status" value="1"/>
</dbReference>
<keyword evidence="2" id="KW-1133">Transmembrane helix</keyword>
<protein>
    <submittedName>
        <fullName evidence="3">Tetratricopeptide TPR_2</fullName>
    </submittedName>
</protein>
<evidence type="ECO:0000313" key="4">
    <source>
        <dbReference type="Proteomes" id="UP000023152"/>
    </source>
</evidence>
<evidence type="ECO:0000256" key="1">
    <source>
        <dbReference type="SAM" id="MobiDB-lite"/>
    </source>
</evidence>
<keyword evidence="2" id="KW-0812">Transmembrane</keyword>
<sequence>MKVSLSKKYPKRKYAHHSSNIQASHRGKQSRVTKCWLFVCLIVMAHVFPLVWLYLWKTDNEVYRALNNFVYNLLPVERVNTTFRLHFIASAKQLATSVVVLPDDTLSPFVYGYDESLIEKQIVQRIHSFVPLSPQSESKLPRNPHCKHQGKVFGIGLMKTGTTSLVRALQYLDYFCGDNSCRHTGLWEYVHDASMVWKSINDIYNVQVGEVIHFYPCTLFCICTFLSLRRVLSLHIFYSCTILLLRFILAHFVAVIAKKKKKKKGDSPWCFLFPVFDQWYPNSKYILTTRGSVNEIANSHIQYLRQSKKNYAINGLNDQEFAMLVARRYELHNQFVIDYFQQHNRSHDLLVINFGEEHPNVTGPASGDHLLNSYVFKDWQWKPLIDFLGCDMQKVEQIPFPRLNSVARTKHKGFKSKRMSYSPKRFPIPSNTSLDWKRFFGIDRSKWVVPYVFDSGHAGLKIKLVTTSQGFRELFTNST</sequence>
<dbReference type="Proteomes" id="UP000023152">
    <property type="component" value="Unassembled WGS sequence"/>
</dbReference>
<dbReference type="InterPro" id="IPR040632">
    <property type="entry name" value="Sulfotransfer_4"/>
</dbReference>
<dbReference type="AlphaFoldDB" id="X6MJ19"/>
<organism evidence="3 4">
    <name type="scientific">Reticulomyxa filosa</name>
    <dbReference type="NCBI Taxonomy" id="46433"/>
    <lineage>
        <taxon>Eukaryota</taxon>
        <taxon>Sar</taxon>
        <taxon>Rhizaria</taxon>
        <taxon>Retaria</taxon>
        <taxon>Foraminifera</taxon>
        <taxon>Monothalamids</taxon>
        <taxon>Reticulomyxidae</taxon>
        <taxon>Reticulomyxa</taxon>
    </lineage>
</organism>
<evidence type="ECO:0000256" key="2">
    <source>
        <dbReference type="SAM" id="Phobius"/>
    </source>
</evidence>
<dbReference type="OrthoDB" id="408152at2759"/>
<feature type="transmembrane region" description="Helical" evidence="2">
    <location>
        <begin position="236"/>
        <end position="257"/>
    </location>
</feature>
<feature type="transmembrane region" description="Helical" evidence="2">
    <location>
        <begin position="35"/>
        <end position="56"/>
    </location>
</feature>
<dbReference type="EMBL" id="ASPP01020627">
    <property type="protein sequence ID" value="ETO13407.1"/>
    <property type="molecule type" value="Genomic_DNA"/>
</dbReference>
<reference evidence="3 4" key="1">
    <citation type="journal article" date="2013" name="Curr. Biol.">
        <title>The Genome of the Foraminiferan Reticulomyxa filosa.</title>
        <authorList>
            <person name="Glockner G."/>
            <person name="Hulsmann N."/>
            <person name="Schleicher M."/>
            <person name="Noegel A.A."/>
            <person name="Eichinger L."/>
            <person name="Gallinger C."/>
            <person name="Pawlowski J."/>
            <person name="Sierra R."/>
            <person name="Euteneuer U."/>
            <person name="Pillet L."/>
            <person name="Moustafa A."/>
            <person name="Platzer M."/>
            <person name="Groth M."/>
            <person name="Szafranski K."/>
            <person name="Schliwa M."/>
        </authorList>
    </citation>
    <scope>NUCLEOTIDE SEQUENCE [LARGE SCALE GENOMIC DNA]</scope>
</reference>
<feature type="region of interest" description="Disordered" evidence="1">
    <location>
        <begin position="1"/>
        <end position="22"/>
    </location>
</feature>
<keyword evidence="2" id="KW-0472">Membrane</keyword>
<comment type="caution">
    <text evidence="3">The sequence shown here is derived from an EMBL/GenBank/DDBJ whole genome shotgun (WGS) entry which is preliminary data.</text>
</comment>
<accession>X6MJ19</accession>
<proteinExistence type="predicted"/>
<name>X6MJ19_RETFI</name>
<dbReference type="SUPFAM" id="SSF52540">
    <property type="entry name" value="P-loop containing nucleoside triphosphate hydrolases"/>
    <property type="match status" value="1"/>
</dbReference>